<comment type="caution">
    <text evidence="2">The sequence shown here is derived from an EMBL/GenBank/DDBJ whole genome shotgun (WGS) entry which is preliminary data.</text>
</comment>
<gene>
    <name evidence="2" type="ORF">LCOR_03364.1</name>
</gene>
<sequence>MYVVAAHCFSPPHLFLSIISLFNTWHLQKPLILVFHCYPTCIVIVVIVIAVRLISWDRCTAYYYEIQF</sequence>
<keyword evidence="1" id="KW-1133">Transmembrane helix</keyword>
<name>A0A068RQA0_9FUNG</name>
<dbReference type="VEuPathDB" id="FungiDB:LCOR_03364.1"/>
<dbReference type="EMBL" id="CBTN010000011">
    <property type="protein sequence ID" value="CDH51807.1"/>
    <property type="molecule type" value="Genomic_DNA"/>
</dbReference>
<evidence type="ECO:0000256" key="1">
    <source>
        <dbReference type="SAM" id="Phobius"/>
    </source>
</evidence>
<reference evidence="2" key="1">
    <citation type="submission" date="2013-08" db="EMBL/GenBank/DDBJ databases">
        <title>Gene expansion shapes genome architecture in the human pathogen Lichtheimia corymbifera: an evolutionary genomics analysis in the ancient terrestrial Mucorales (Mucoromycotina).</title>
        <authorList>
            <person name="Schwartze V.U."/>
            <person name="Winter S."/>
            <person name="Shelest E."/>
            <person name="Marcet-Houben M."/>
            <person name="Horn F."/>
            <person name="Wehner S."/>
            <person name="Hoffmann K."/>
            <person name="Riege K."/>
            <person name="Sammeth M."/>
            <person name="Nowrousian M."/>
            <person name="Valiante V."/>
            <person name="Linde J."/>
            <person name="Jacobsen I.D."/>
            <person name="Marz M."/>
            <person name="Brakhage A.A."/>
            <person name="Gabaldon T."/>
            <person name="Bocker S."/>
            <person name="Voigt K."/>
        </authorList>
    </citation>
    <scope>NUCLEOTIDE SEQUENCE [LARGE SCALE GENOMIC DNA]</scope>
    <source>
        <strain evidence="2">FSU 9682</strain>
    </source>
</reference>
<organism evidence="2 3">
    <name type="scientific">Lichtheimia corymbifera JMRC:FSU:9682</name>
    <dbReference type="NCBI Taxonomy" id="1263082"/>
    <lineage>
        <taxon>Eukaryota</taxon>
        <taxon>Fungi</taxon>
        <taxon>Fungi incertae sedis</taxon>
        <taxon>Mucoromycota</taxon>
        <taxon>Mucoromycotina</taxon>
        <taxon>Mucoromycetes</taxon>
        <taxon>Mucorales</taxon>
        <taxon>Lichtheimiaceae</taxon>
        <taxon>Lichtheimia</taxon>
    </lineage>
</organism>
<keyword evidence="1" id="KW-0472">Membrane</keyword>
<proteinExistence type="predicted"/>
<keyword evidence="3" id="KW-1185">Reference proteome</keyword>
<evidence type="ECO:0000313" key="2">
    <source>
        <dbReference type="EMBL" id="CDH51807.1"/>
    </source>
</evidence>
<feature type="transmembrane region" description="Helical" evidence="1">
    <location>
        <begin position="31"/>
        <end position="54"/>
    </location>
</feature>
<protein>
    <submittedName>
        <fullName evidence="2">Uncharacterized protein</fullName>
    </submittedName>
</protein>
<dbReference type="AlphaFoldDB" id="A0A068RQA0"/>
<dbReference type="Proteomes" id="UP000027586">
    <property type="component" value="Unassembled WGS sequence"/>
</dbReference>
<accession>A0A068RQA0</accession>
<evidence type="ECO:0000313" key="3">
    <source>
        <dbReference type="Proteomes" id="UP000027586"/>
    </source>
</evidence>
<keyword evidence="1" id="KW-0812">Transmembrane</keyword>